<proteinExistence type="predicted"/>
<feature type="transmembrane region" description="Helical" evidence="2">
    <location>
        <begin position="203"/>
        <end position="222"/>
    </location>
</feature>
<accession>A0A0C9WYI6</accession>
<feature type="transmembrane region" description="Helical" evidence="2">
    <location>
        <begin position="47"/>
        <end position="68"/>
    </location>
</feature>
<name>A0A0C9WYI6_9AGAR</name>
<keyword evidence="4" id="KW-1185">Reference proteome</keyword>
<feature type="transmembrane region" description="Helical" evidence="2">
    <location>
        <begin position="242"/>
        <end position="260"/>
    </location>
</feature>
<protein>
    <submittedName>
        <fullName evidence="3">Uncharacterized protein</fullName>
    </submittedName>
</protein>
<reference evidence="3 4" key="1">
    <citation type="submission" date="2014-04" db="EMBL/GenBank/DDBJ databases">
        <authorList>
            <consortium name="DOE Joint Genome Institute"/>
            <person name="Kuo A."/>
            <person name="Kohler A."/>
            <person name="Nagy L.G."/>
            <person name="Floudas D."/>
            <person name="Copeland A."/>
            <person name="Barry K.W."/>
            <person name="Cichocki N."/>
            <person name="Veneault-Fourrey C."/>
            <person name="LaButti K."/>
            <person name="Lindquist E.A."/>
            <person name="Lipzen A."/>
            <person name="Lundell T."/>
            <person name="Morin E."/>
            <person name="Murat C."/>
            <person name="Sun H."/>
            <person name="Tunlid A."/>
            <person name="Henrissat B."/>
            <person name="Grigoriev I.V."/>
            <person name="Hibbett D.S."/>
            <person name="Martin F."/>
            <person name="Nordberg H.P."/>
            <person name="Cantor M.N."/>
            <person name="Hua S.X."/>
        </authorList>
    </citation>
    <scope>NUCLEOTIDE SEQUENCE [LARGE SCALE GENOMIC DNA]</scope>
    <source>
        <strain evidence="3 4">LaAM-08-1</strain>
    </source>
</reference>
<dbReference type="AlphaFoldDB" id="A0A0C9WYI6"/>
<dbReference type="HOGENOM" id="CLU_054418_0_0_1"/>
<evidence type="ECO:0000256" key="1">
    <source>
        <dbReference type="SAM" id="MobiDB-lite"/>
    </source>
</evidence>
<dbReference type="EMBL" id="KN838565">
    <property type="protein sequence ID" value="KIK04870.1"/>
    <property type="molecule type" value="Genomic_DNA"/>
</dbReference>
<keyword evidence="2" id="KW-1133">Transmembrane helix</keyword>
<dbReference type="Proteomes" id="UP000054477">
    <property type="component" value="Unassembled WGS sequence"/>
</dbReference>
<keyword evidence="2" id="KW-0472">Membrane</keyword>
<sequence>MDMGSAAVCDGLIEDLDITGIGVRSTFYVTSMLAVINACIPGCDIRGSFWAMIITSLALLISAVVQATNKTISLYNAVIVLYFCCLHVFSSFVVLKVFRWVQGKDIDPRLTLVASLQWFLCNCFATGVLSNQRFGSQPECNSKVRNANASGFFNWCMIAVGIFQPGLFQPYSFFSRVGRMMPLRLRHLISSNHRIQTFLSHHTWRLGLPLVAFIWICVVVTIEETLSSNPVIHKGPRFTASFGQILPVVSIGVPIVSIYYDTRAWLRLKAVKVSLKVDEESPEADPNHPNRFDQRGSGAANSLQYRPYLKVQQGY</sequence>
<organism evidence="3 4">
    <name type="scientific">Laccaria amethystina LaAM-08-1</name>
    <dbReference type="NCBI Taxonomy" id="1095629"/>
    <lineage>
        <taxon>Eukaryota</taxon>
        <taxon>Fungi</taxon>
        <taxon>Dikarya</taxon>
        <taxon>Basidiomycota</taxon>
        <taxon>Agaricomycotina</taxon>
        <taxon>Agaricomycetes</taxon>
        <taxon>Agaricomycetidae</taxon>
        <taxon>Agaricales</taxon>
        <taxon>Agaricineae</taxon>
        <taxon>Hydnangiaceae</taxon>
        <taxon>Laccaria</taxon>
    </lineage>
</organism>
<feature type="transmembrane region" description="Helical" evidence="2">
    <location>
        <begin position="74"/>
        <end position="98"/>
    </location>
</feature>
<feature type="region of interest" description="Disordered" evidence="1">
    <location>
        <begin position="279"/>
        <end position="298"/>
    </location>
</feature>
<evidence type="ECO:0000313" key="3">
    <source>
        <dbReference type="EMBL" id="KIK04870.1"/>
    </source>
</evidence>
<evidence type="ECO:0000256" key="2">
    <source>
        <dbReference type="SAM" id="Phobius"/>
    </source>
</evidence>
<reference evidence="4" key="2">
    <citation type="submission" date="2015-01" db="EMBL/GenBank/DDBJ databases">
        <title>Evolutionary Origins and Diversification of the Mycorrhizal Mutualists.</title>
        <authorList>
            <consortium name="DOE Joint Genome Institute"/>
            <consortium name="Mycorrhizal Genomics Consortium"/>
            <person name="Kohler A."/>
            <person name="Kuo A."/>
            <person name="Nagy L.G."/>
            <person name="Floudas D."/>
            <person name="Copeland A."/>
            <person name="Barry K.W."/>
            <person name="Cichocki N."/>
            <person name="Veneault-Fourrey C."/>
            <person name="LaButti K."/>
            <person name="Lindquist E.A."/>
            <person name="Lipzen A."/>
            <person name="Lundell T."/>
            <person name="Morin E."/>
            <person name="Murat C."/>
            <person name="Riley R."/>
            <person name="Ohm R."/>
            <person name="Sun H."/>
            <person name="Tunlid A."/>
            <person name="Henrissat B."/>
            <person name="Grigoriev I.V."/>
            <person name="Hibbett D.S."/>
            <person name="Martin F."/>
        </authorList>
    </citation>
    <scope>NUCLEOTIDE SEQUENCE [LARGE SCALE GENOMIC DNA]</scope>
    <source>
        <strain evidence="4">LaAM-08-1</strain>
    </source>
</reference>
<keyword evidence="2" id="KW-0812">Transmembrane</keyword>
<gene>
    <name evidence="3" type="ORF">K443DRAFT_394581</name>
</gene>
<dbReference type="OrthoDB" id="5427664at2759"/>
<evidence type="ECO:0000313" key="4">
    <source>
        <dbReference type="Proteomes" id="UP000054477"/>
    </source>
</evidence>
<feature type="transmembrane region" description="Helical" evidence="2">
    <location>
        <begin position="21"/>
        <end position="40"/>
    </location>
</feature>
<feature type="compositionally biased region" description="Basic and acidic residues" evidence="1">
    <location>
        <begin position="279"/>
        <end position="294"/>
    </location>
</feature>